<organism evidence="1 2">
    <name type="scientific">Anopheles quadriannulatus</name>
    <name type="common">Mosquito</name>
    <dbReference type="NCBI Taxonomy" id="34691"/>
    <lineage>
        <taxon>Eukaryota</taxon>
        <taxon>Metazoa</taxon>
        <taxon>Ecdysozoa</taxon>
        <taxon>Arthropoda</taxon>
        <taxon>Hexapoda</taxon>
        <taxon>Insecta</taxon>
        <taxon>Pterygota</taxon>
        <taxon>Neoptera</taxon>
        <taxon>Endopterygota</taxon>
        <taxon>Diptera</taxon>
        <taxon>Nematocera</taxon>
        <taxon>Culicoidea</taxon>
        <taxon>Culicidae</taxon>
        <taxon>Anophelinae</taxon>
        <taxon>Anopheles</taxon>
    </lineage>
</organism>
<accession>A0A182X303</accession>
<proteinExistence type="predicted"/>
<evidence type="ECO:0000313" key="2">
    <source>
        <dbReference type="Proteomes" id="UP000076407"/>
    </source>
</evidence>
<dbReference type="VEuPathDB" id="VectorBase:AQUA004176"/>
<dbReference type="AlphaFoldDB" id="A0A182X303"/>
<dbReference type="PANTHER" id="PTHR33053">
    <property type="entry name" value="PROTEIN, PUTATIVE-RELATED"/>
    <property type="match status" value="1"/>
</dbReference>
<dbReference type="Proteomes" id="UP000076407">
    <property type="component" value="Unassembled WGS sequence"/>
</dbReference>
<sequence>MEIVRKTSNCKLPKDARTLLKFNRNPSAEITTVEGGQYWYHGIQKCFNELSNLSLHSDSTLLINVSIDGLPLFKSSNLQFWPILFNIHEMPEVPVMIAAIYCGPTKPVSIEHFLRPFVDEINFLMKNGAQINNKTVKIKLRAIIADSTARALIKGVVSFNGIHGCLKCVSEGRSIQGRVAFPDIAGSYRTNEGFRSRSYVYKEHWSLANTLLQLFVKQYGIIYGPEYISSNVHNLLHIYQEVIDFGILRFISSYDFENELQHMKHSLRSGSKSFEQTINRIAKWAAYKPDEYIKQLQYPTIHRRGNITTLHVRKGSCIKNDGSNSWFLTKSGSVCQFVNADI</sequence>
<evidence type="ECO:0008006" key="3">
    <source>
        <dbReference type="Google" id="ProtNLM"/>
    </source>
</evidence>
<keyword evidence="2" id="KW-1185">Reference proteome</keyword>
<dbReference type="PANTHER" id="PTHR33053:SF9">
    <property type="entry name" value="AGAP000105-PA"/>
    <property type="match status" value="1"/>
</dbReference>
<protein>
    <recommendedName>
        <fullName evidence="3">Transposase domain-containing protein</fullName>
    </recommendedName>
</protein>
<dbReference type="EnsemblMetazoa" id="AQUA004176-RA">
    <property type="protein sequence ID" value="AQUA004176-PA"/>
    <property type="gene ID" value="AQUA004176"/>
</dbReference>
<name>A0A182X303_ANOQN</name>
<reference evidence="1" key="1">
    <citation type="submission" date="2020-05" db="UniProtKB">
        <authorList>
            <consortium name="EnsemblMetazoa"/>
        </authorList>
    </citation>
    <scope>IDENTIFICATION</scope>
    <source>
        <strain evidence="1">SANGQUA</strain>
    </source>
</reference>
<evidence type="ECO:0000313" key="1">
    <source>
        <dbReference type="EnsemblMetazoa" id="AQUA004176-PA"/>
    </source>
</evidence>